<evidence type="ECO:0000313" key="3">
    <source>
        <dbReference type="EMBL" id="SMF62139.1"/>
    </source>
</evidence>
<dbReference type="PRINTS" id="PR00722">
    <property type="entry name" value="CHYMOTRYPSIN"/>
</dbReference>
<dbReference type="InterPro" id="IPR051487">
    <property type="entry name" value="Ser/Thr_Proteases_Immune/Dev"/>
</dbReference>
<proteinExistence type="predicted"/>
<gene>
    <name evidence="3" type="ORF">SAMN06296036_12140</name>
</gene>
<reference evidence="4" key="1">
    <citation type="submission" date="2017-04" db="EMBL/GenBank/DDBJ databases">
        <authorList>
            <person name="Varghese N."/>
            <person name="Submissions S."/>
        </authorList>
    </citation>
    <scope>NUCLEOTIDE SEQUENCE [LARGE SCALE GENOMIC DNA]</scope>
    <source>
        <strain evidence="4">RKEM611</strain>
    </source>
</reference>
<dbReference type="Pfam" id="PF00089">
    <property type="entry name" value="Trypsin"/>
    <property type="match status" value="1"/>
</dbReference>
<dbReference type="PANTHER" id="PTHR24256">
    <property type="entry name" value="TRYPTASE-RELATED"/>
    <property type="match status" value="1"/>
</dbReference>
<dbReference type="Proteomes" id="UP000192907">
    <property type="component" value="Unassembled WGS sequence"/>
</dbReference>
<evidence type="ECO:0000313" key="4">
    <source>
        <dbReference type="Proteomes" id="UP000192907"/>
    </source>
</evidence>
<dbReference type="GO" id="GO:0006508">
    <property type="term" value="P:proteolysis"/>
    <property type="evidence" value="ECO:0007669"/>
    <property type="project" value="InterPro"/>
</dbReference>
<dbReference type="PROSITE" id="PS51257">
    <property type="entry name" value="PROKAR_LIPOPROTEIN"/>
    <property type="match status" value="1"/>
</dbReference>
<dbReference type="InterPro" id="IPR043504">
    <property type="entry name" value="Peptidase_S1_PA_chymotrypsin"/>
</dbReference>
<dbReference type="STRING" id="1513793.SAMN06296036_12140"/>
<dbReference type="SMART" id="SM00020">
    <property type="entry name" value="Tryp_SPc"/>
    <property type="match status" value="1"/>
</dbReference>
<keyword evidence="4" id="KW-1185">Reference proteome</keyword>
<dbReference type="PROSITE" id="PS00134">
    <property type="entry name" value="TRYPSIN_HIS"/>
    <property type="match status" value="1"/>
</dbReference>
<dbReference type="AlphaFoldDB" id="A0A1Y6CM47"/>
<dbReference type="PROSITE" id="PS50240">
    <property type="entry name" value="TRYPSIN_DOM"/>
    <property type="match status" value="1"/>
</dbReference>
<dbReference type="Gene3D" id="2.40.10.10">
    <property type="entry name" value="Trypsin-like serine proteases"/>
    <property type="match status" value="1"/>
</dbReference>
<protein>
    <submittedName>
        <fullName evidence="3">Trypsin</fullName>
    </submittedName>
</protein>
<keyword evidence="1" id="KW-1015">Disulfide bond</keyword>
<sequence>MTRSLFQSVKYGVTGIFALGLILTSCGKETTSDPKIYGGSKVSKGQWPSTIGLVSGRGINCSGTVVHPNLVITAAHCVSGVWSPSSLSVYSGEGKEGGRISGQYQVSRFEISPKYGRKTSGWDDIAYLVLEEPFDIEEADIPEILFADDEIEEVLGIGNSVRLVGFGTRDGGGYGVKYEVDAEITRVTDNEVYIGKDGKDSCQGDSGGPAYGQLANGEWRVFGVVSRGGRCGTGGIWGRMSANICWVQEDSGIDLGLPCN</sequence>
<dbReference type="SUPFAM" id="SSF50494">
    <property type="entry name" value="Trypsin-like serine proteases"/>
    <property type="match status" value="1"/>
</dbReference>
<dbReference type="InterPro" id="IPR009003">
    <property type="entry name" value="Peptidase_S1_PA"/>
</dbReference>
<organism evidence="3 4">
    <name type="scientific">Pseudobacteriovorax antillogorgiicola</name>
    <dbReference type="NCBI Taxonomy" id="1513793"/>
    <lineage>
        <taxon>Bacteria</taxon>
        <taxon>Pseudomonadati</taxon>
        <taxon>Bdellovibrionota</taxon>
        <taxon>Oligoflexia</taxon>
        <taxon>Oligoflexales</taxon>
        <taxon>Pseudobacteriovoracaceae</taxon>
        <taxon>Pseudobacteriovorax</taxon>
    </lineage>
</organism>
<accession>A0A1Y6CM47</accession>
<dbReference type="GO" id="GO:0004252">
    <property type="term" value="F:serine-type endopeptidase activity"/>
    <property type="evidence" value="ECO:0007669"/>
    <property type="project" value="InterPro"/>
</dbReference>
<name>A0A1Y6CM47_9BACT</name>
<evidence type="ECO:0000256" key="1">
    <source>
        <dbReference type="ARBA" id="ARBA00023157"/>
    </source>
</evidence>
<dbReference type="InterPro" id="IPR001254">
    <property type="entry name" value="Trypsin_dom"/>
</dbReference>
<dbReference type="EMBL" id="FWZT01000021">
    <property type="protein sequence ID" value="SMF62139.1"/>
    <property type="molecule type" value="Genomic_DNA"/>
</dbReference>
<dbReference type="InterPro" id="IPR001314">
    <property type="entry name" value="Peptidase_S1A"/>
</dbReference>
<feature type="domain" description="Peptidase S1" evidence="2">
    <location>
        <begin position="36"/>
        <end position="252"/>
    </location>
</feature>
<evidence type="ECO:0000259" key="2">
    <source>
        <dbReference type="PROSITE" id="PS50240"/>
    </source>
</evidence>
<dbReference type="InterPro" id="IPR018114">
    <property type="entry name" value="TRYPSIN_HIS"/>
</dbReference>